<dbReference type="EMBL" id="JAODUO010002164">
    <property type="protein sequence ID" value="KAK2154601.1"/>
    <property type="molecule type" value="Genomic_DNA"/>
</dbReference>
<evidence type="ECO:0000313" key="4">
    <source>
        <dbReference type="Proteomes" id="UP001209878"/>
    </source>
</evidence>
<feature type="signal peptide" evidence="1">
    <location>
        <begin position="1"/>
        <end position="18"/>
    </location>
</feature>
<dbReference type="GO" id="GO:0008061">
    <property type="term" value="F:chitin binding"/>
    <property type="evidence" value="ECO:0007669"/>
    <property type="project" value="InterPro"/>
</dbReference>
<dbReference type="InterPro" id="IPR002557">
    <property type="entry name" value="Chitin-bd_dom"/>
</dbReference>
<name>A0AAD9N4D4_RIDPI</name>
<dbReference type="GO" id="GO:0005576">
    <property type="term" value="C:extracellular region"/>
    <property type="evidence" value="ECO:0007669"/>
    <property type="project" value="InterPro"/>
</dbReference>
<evidence type="ECO:0000313" key="3">
    <source>
        <dbReference type="EMBL" id="KAK2154601.1"/>
    </source>
</evidence>
<evidence type="ECO:0000259" key="2">
    <source>
        <dbReference type="Pfam" id="PF01607"/>
    </source>
</evidence>
<comment type="caution">
    <text evidence="3">The sequence shown here is derived from an EMBL/GenBank/DDBJ whole genome shotgun (WGS) entry which is preliminary data.</text>
</comment>
<evidence type="ECO:0000256" key="1">
    <source>
        <dbReference type="SAM" id="SignalP"/>
    </source>
</evidence>
<dbReference type="Pfam" id="PF01607">
    <property type="entry name" value="CBM_14"/>
    <property type="match status" value="1"/>
</dbReference>
<keyword evidence="4" id="KW-1185">Reference proteome</keyword>
<accession>A0AAD9N4D4</accession>
<feature type="chain" id="PRO_5041916046" description="Chitin-binding type-2 domain-containing protein" evidence="1">
    <location>
        <begin position="19"/>
        <end position="185"/>
    </location>
</feature>
<sequence>MLKVLVLALVSLACSVHGCSDSCNGLSNGNYPSMCGPCNYYYSCQDDHLDHHWCDRPNYCVVGGECRQCGDSCEGKPDGDYPSVKHSRPYYYQCEAGQLYYRECQPFQIFNPWFKECECYEGVCQHGNGWKSSFCRGKNWRVRCLGGFPIQYEKCPVLIPYVCCQTIKCVSSCGHYESSHGCCHN</sequence>
<gene>
    <name evidence="3" type="ORF">NP493_2167g00010</name>
</gene>
<dbReference type="AlphaFoldDB" id="A0AAD9N4D4"/>
<dbReference type="Proteomes" id="UP001209878">
    <property type="component" value="Unassembled WGS sequence"/>
</dbReference>
<organism evidence="3 4">
    <name type="scientific">Ridgeia piscesae</name>
    <name type="common">Tubeworm</name>
    <dbReference type="NCBI Taxonomy" id="27915"/>
    <lineage>
        <taxon>Eukaryota</taxon>
        <taxon>Metazoa</taxon>
        <taxon>Spiralia</taxon>
        <taxon>Lophotrochozoa</taxon>
        <taxon>Annelida</taxon>
        <taxon>Polychaeta</taxon>
        <taxon>Sedentaria</taxon>
        <taxon>Canalipalpata</taxon>
        <taxon>Sabellida</taxon>
        <taxon>Siboglinidae</taxon>
        <taxon>Ridgeia</taxon>
    </lineage>
</organism>
<keyword evidence="1" id="KW-0732">Signal</keyword>
<proteinExistence type="predicted"/>
<feature type="domain" description="Chitin-binding type-2" evidence="2">
    <location>
        <begin position="73"/>
        <end position="118"/>
    </location>
</feature>
<reference evidence="3" key="1">
    <citation type="journal article" date="2023" name="Mol. Biol. Evol.">
        <title>Third-Generation Sequencing Reveals the Adaptive Role of the Epigenome in Three Deep-Sea Polychaetes.</title>
        <authorList>
            <person name="Perez M."/>
            <person name="Aroh O."/>
            <person name="Sun Y."/>
            <person name="Lan Y."/>
            <person name="Juniper S.K."/>
            <person name="Young C.R."/>
            <person name="Angers B."/>
            <person name="Qian P.Y."/>
        </authorList>
    </citation>
    <scope>NUCLEOTIDE SEQUENCE</scope>
    <source>
        <strain evidence="3">R07B-5</strain>
    </source>
</reference>
<protein>
    <recommendedName>
        <fullName evidence="2">Chitin-binding type-2 domain-containing protein</fullName>
    </recommendedName>
</protein>